<dbReference type="Gene3D" id="3.30.379.10">
    <property type="entry name" value="Chitobiase/beta-hexosaminidase domain 2-like"/>
    <property type="match status" value="1"/>
</dbReference>
<dbReference type="Proteomes" id="UP001431429">
    <property type="component" value="Unassembled WGS sequence"/>
</dbReference>
<dbReference type="Pfam" id="PF00728">
    <property type="entry name" value="Glyco_hydro_20"/>
    <property type="match status" value="2"/>
</dbReference>
<evidence type="ECO:0000313" key="10">
    <source>
        <dbReference type="Proteomes" id="UP001431429"/>
    </source>
</evidence>
<dbReference type="CDD" id="cd06568">
    <property type="entry name" value="GH20_SpHex_like"/>
    <property type="match status" value="1"/>
</dbReference>
<dbReference type="PANTHER" id="PTHR22600:SF57">
    <property type="entry name" value="BETA-N-ACETYLHEXOSAMINIDASE"/>
    <property type="match status" value="1"/>
</dbReference>
<dbReference type="PRINTS" id="PR00738">
    <property type="entry name" value="GLHYDRLASE20"/>
</dbReference>
<comment type="similarity">
    <text evidence="2">Belongs to the glycosyl hydrolase 20 family.</text>
</comment>
<proteinExistence type="inferred from homology"/>
<dbReference type="InterPro" id="IPR025705">
    <property type="entry name" value="Beta_hexosaminidase_sua/sub"/>
</dbReference>
<dbReference type="InterPro" id="IPR029018">
    <property type="entry name" value="Hex-like_dom2"/>
</dbReference>
<evidence type="ECO:0000259" key="8">
    <source>
        <dbReference type="Pfam" id="PF02838"/>
    </source>
</evidence>
<reference evidence="9" key="1">
    <citation type="submission" date="2022-06" db="EMBL/GenBank/DDBJ databases">
        <title>Genome public.</title>
        <authorList>
            <person name="Sun Q."/>
        </authorList>
    </citation>
    <scope>NUCLEOTIDE SEQUENCE</scope>
    <source>
        <strain evidence="9">CWNU-1</strain>
    </source>
</reference>
<evidence type="ECO:0000256" key="4">
    <source>
        <dbReference type="ARBA" id="ARBA00022801"/>
    </source>
</evidence>
<accession>A0ABT0UUA1</accession>
<dbReference type="EMBL" id="JAMQAW010000036">
    <property type="protein sequence ID" value="MCM2392167.1"/>
    <property type="molecule type" value="Genomic_DNA"/>
</dbReference>
<feature type="domain" description="Glycoside hydrolase family 20 catalytic" evidence="7">
    <location>
        <begin position="178"/>
        <end position="347"/>
    </location>
</feature>
<evidence type="ECO:0000256" key="5">
    <source>
        <dbReference type="ARBA" id="ARBA00023295"/>
    </source>
</evidence>
<evidence type="ECO:0000313" key="9">
    <source>
        <dbReference type="EMBL" id="MCM2392167.1"/>
    </source>
</evidence>
<keyword evidence="5" id="KW-0326">Glycosidase</keyword>
<sequence>MPGTLPRLFGALLLLGGAGVGCSSSDDDAKQPPSEGKPVPALGRVIPAPASVKPGGNPYVLTETTAIRIDDAREVRAIGEYLAGLLRPSTGYPLPLTTDQGTGGILLQLSETEGSLGDEGYRLTSSGEQLTLVARKPAGLFYGVQTLRQLLPAAVEKDSRQDGPWEIPGGTVTDAPRYSYRGGMLDVARHFFTVDQVKRYIDQLALYKINKLHLHLTDDQGWRLAIDSWPRLTAVGGSTQTGGGSGGYYTKAQYTEIVEYAGSRYLEVIPEIDGPGHTNAVLASYAELNCKDTAPPLYTGIDVGFSSLCVDKPATYDFLDDVIREVAAITPGKYIHIGGDEADNTSHEDYVTFMDKAQAIVLKYGKTVMGWHQLAGAEPVAGAVVQYWGYGRTEAPERELVAATAKKGTLLVLSPADRTYLDHKYTSETGLGLQWAGLVEVDQAYKWDPANYLKDVGVEEHSVLGVEAPLWTETLATSSDLEVMAFPRLPGVAERGWSEGGEWDEYKLRLAGHGPRWDAMGIKFYKSPVVPWPKA</sequence>
<keyword evidence="10" id="KW-1185">Reference proteome</keyword>
<dbReference type="PROSITE" id="PS51257">
    <property type="entry name" value="PROKAR_LIPOPROTEIN"/>
    <property type="match status" value="1"/>
</dbReference>
<comment type="catalytic activity">
    <reaction evidence="1">
        <text>Hydrolysis of terminal non-reducing N-acetyl-D-hexosamine residues in N-acetyl-beta-D-hexosaminides.</text>
        <dbReference type="EC" id="3.2.1.52"/>
    </reaction>
</comment>
<feature type="domain" description="Beta-hexosaminidase bacterial type N-terminal" evidence="8">
    <location>
        <begin position="44"/>
        <end position="175"/>
    </location>
</feature>
<evidence type="ECO:0000256" key="2">
    <source>
        <dbReference type="ARBA" id="ARBA00006285"/>
    </source>
</evidence>
<organism evidence="9 10">
    <name type="scientific">Streptomyces albipurpureus</name>
    <dbReference type="NCBI Taxonomy" id="2897419"/>
    <lineage>
        <taxon>Bacteria</taxon>
        <taxon>Bacillati</taxon>
        <taxon>Actinomycetota</taxon>
        <taxon>Actinomycetes</taxon>
        <taxon>Kitasatosporales</taxon>
        <taxon>Streptomycetaceae</taxon>
        <taxon>Streptomyces</taxon>
    </lineage>
</organism>
<dbReference type="Pfam" id="PF02838">
    <property type="entry name" value="Glyco_hydro_20b"/>
    <property type="match status" value="1"/>
</dbReference>
<dbReference type="SUPFAM" id="SSF51445">
    <property type="entry name" value="(Trans)glycosidases"/>
    <property type="match status" value="1"/>
</dbReference>
<protein>
    <recommendedName>
        <fullName evidence="3">beta-N-acetylhexosaminidase</fullName>
        <ecNumber evidence="3">3.2.1.52</ecNumber>
    </recommendedName>
</protein>
<evidence type="ECO:0000259" key="7">
    <source>
        <dbReference type="Pfam" id="PF00728"/>
    </source>
</evidence>
<evidence type="ECO:0000256" key="3">
    <source>
        <dbReference type="ARBA" id="ARBA00012663"/>
    </source>
</evidence>
<dbReference type="PANTHER" id="PTHR22600">
    <property type="entry name" value="BETA-HEXOSAMINIDASE"/>
    <property type="match status" value="1"/>
</dbReference>
<dbReference type="InterPro" id="IPR017853">
    <property type="entry name" value="GH"/>
</dbReference>
<dbReference type="Gene3D" id="3.20.20.80">
    <property type="entry name" value="Glycosidases"/>
    <property type="match status" value="1"/>
</dbReference>
<gene>
    <name evidence="9" type="ORF">NBG84_28430</name>
</gene>
<dbReference type="SUPFAM" id="SSF55545">
    <property type="entry name" value="beta-N-acetylhexosaminidase-like domain"/>
    <property type="match status" value="1"/>
</dbReference>
<dbReference type="EC" id="3.2.1.52" evidence="3"/>
<feature type="region of interest" description="Disordered" evidence="6">
    <location>
        <begin position="23"/>
        <end position="42"/>
    </location>
</feature>
<name>A0ABT0UUA1_9ACTN</name>
<keyword evidence="4" id="KW-0378">Hydrolase</keyword>
<comment type="caution">
    <text evidence="9">The sequence shown here is derived from an EMBL/GenBank/DDBJ whole genome shotgun (WGS) entry which is preliminary data.</text>
</comment>
<dbReference type="InterPro" id="IPR015883">
    <property type="entry name" value="Glyco_hydro_20_cat"/>
</dbReference>
<dbReference type="InterPro" id="IPR015882">
    <property type="entry name" value="HEX_bac_N"/>
</dbReference>
<evidence type="ECO:0000256" key="6">
    <source>
        <dbReference type="SAM" id="MobiDB-lite"/>
    </source>
</evidence>
<feature type="domain" description="Glycoside hydrolase family 20 catalytic" evidence="7">
    <location>
        <begin position="351"/>
        <end position="499"/>
    </location>
</feature>
<evidence type="ECO:0000256" key="1">
    <source>
        <dbReference type="ARBA" id="ARBA00001231"/>
    </source>
</evidence>
<dbReference type="RefSeq" id="WP_250922476.1">
    <property type="nucleotide sequence ID" value="NZ_JAMQAW010000036.1"/>
</dbReference>